<sequence>MRRLGEGFIVWISCVKFSEGLGALAHPGQPIIKSGALSTKHHTGPEDSK</sequence>
<comment type="caution">
    <text evidence="1">The sequence shown here is derived from an EMBL/GenBank/DDBJ whole genome shotgun (WGS) entry which is preliminary data.</text>
</comment>
<reference evidence="1" key="1">
    <citation type="thesis" date="2020" institute="ProQuest LLC" country="789 East Eisenhower Parkway, Ann Arbor, MI, USA">
        <title>Comparative Genomics and Chromosome Evolution.</title>
        <authorList>
            <person name="Mudd A.B."/>
        </authorList>
    </citation>
    <scope>NUCLEOTIDE SEQUENCE</scope>
    <source>
        <strain evidence="1">Female2</strain>
        <tissue evidence="1">Blood</tissue>
    </source>
</reference>
<organism evidence="1 2">
    <name type="scientific">Hymenochirus boettgeri</name>
    <name type="common">Congo dwarf clawed frog</name>
    <dbReference type="NCBI Taxonomy" id="247094"/>
    <lineage>
        <taxon>Eukaryota</taxon>
        <taxon>Metazoa</taxon>
        <taxon>Chordata</taxon>
        <taxon>Craniata</taxon>
        <taxon>Vertebrata</taxon>
        <taxon>Euteleostomi</taxon>
        <taxon>Amphibia</taxon>
        <taxon>Batrachia</taxon>
        <taxon>Anura</taxon>
        <taxon>Pipoidea</taxon>
        <taxon>Pipidae</taxon>
        <taxon>Pipinae</taxon>
        <taxon>Hymenochirus</taxon>
    </lineage>
</organism>
<protein>
    <submittedName>
        <fullName evidence="1">Uncharacterized protein</fullName>
    </submittedName>
</protein>
<accession>A0A8T2K5C2</accession>
<evidence type="ECO:0000313" key="2">
    <source>
        <dbReference type="Proteomes" id="UP000812440"/>
    </source>
</evidence>
<gene>
    <name evidence="1" type="ORF">GDO86_016406</name>
</gene>
<keyword evidence="2" id="KW-1185">Reference proteome</keyword>
<dbReference type="AlphaFoldDB" id="A0A8T2K5C2"/>
<proteinExistence type="predicted"/>
<name>A0A8T2K5C2_9PIPI</name>
<dbReference type="EMBL" id="JAACNH010000003">
    <property type="protein sequence ID" value="KAG8449746.1"/>
    <property type="molecule type" value="Genomic_DNA"/>
</dbReference>
<evidence type="ECO:0000313" key="1">
    <source>
        <dbReference type="EMBL" id="KAG8449746.1"/>
    </source>
</evidence>
<dbReference type="Proteomes" id="UP000812440">
    <property type="component" value="Chromosome 8_10"/>
</dbReference>